<evidence type="ECO:0000313" key="4">
    <source>
        <dbReference type="EMBL" id="RPD91763.1"/>
    </source>
</evidence>
<evidence type="ECO:0000313" key="5">
    <source>
        <dbReference type="Proteomes" id="UP000270856"/>
    </source>
</evidence>
<evidence type="ECO:0000256" key="1">
    <source>
        <dbReference type="ARBA" id="ARBA00022801"/>
    </source>
</evidence>
<keyword evidence="1" id="KW-0378">Hydrolase</keyword>
<feature type="signal peptide" evidence="2">
    <location>
        <begin position="1"/>
        <end position="30"/>
    </location>
</feature>
<comment type="caution">
    <text evidence="4">The sequence shown here is derived from an EMBL/GenBank/DDBJ whole genome shotgun (WGS) entry which is preliminary data.</text>
</comment>
<name>A0A3N4NXA6_9FLAO</name>
<dbReference type="RefSeq" id="WP_123899057.1">
    <property type="nucleotide sequence ID" value="NZ_RPFJ01000049.1"/>
</dbReference>
<evidence type="ECO:0000256" key="2">
    <source>
        <dbReference type="SAM" id="SignalP"/>
    </source>
</evidence>
<dbReference type="EMBL" id="RPFJ01000049">
    <property type="protein sequence ID" value="RPD91763.1"/>
    <property type="molecule type" value="Genomic_DNA"/>
</dbReference>
<dbReference type="InterPro" id="IPR003305">
    <property type="entry name" value="CenC_carb-bd"/>
</dbReference>
<dbReference type="SUPFAM" id="SSF49785">
    <property type="entry name" value="Galactose-binding domain-like"/>
    <property type="match status" value="1"/>
</dbReference>
<protein>
    <recommendedName>
        <fullName evidence="3">CBM-cenC domain-containing protein</fullName>
    </recommendedName>
</protein>
<gene>
    <name evidence="4" type="ORF">EGM88_14095</name>
</gene>
<sequence length="529" mass="58129">MKKTIKFTRSKFTYLLVAFAFVVLYTSCNSEDDGPSSDINRISMKTLPQVKYVLGETLNLSDMVITVNRGEGSVDIPFSSFEAEGIITEPENGKPLELSDESVTIKFGTTGKGLIQPINVTNDVVEIRIKTEPNINYVNGQKLDLSDMVLTLVYENGDEEDFEYENIKEDIVTVPAHGDVIKATDTEVLITYGETEVQTVQELELVRFTPVRGELITTPLKSEYEIGERLDLSGTVIRFTLLNNSTVDVAFEDFESFKLTPTPANDEKLSAGRTEVNVRHVSGIQVAVPIIVNSLNVTGIEIETKPEKVAYEDGETIDLKGLFVKLIVDGSDELIVSYTDFDIYGIVATPAHGETFSEGTTEIEISYPGLADSVSISLGAETLYESDFSQGFDGWITNQNGGGSANVYEENRTIVITDIVPGANYWDVQFYKPGFTLVNGGKYKLTLVVKAYPGQGNFNFTFSVGDGDGRDGYQPYDGGGELYLVDSEYSTYEGVFTMSKADTPAARILLDIGKQSNGIIIKSVKLERI</sequence>
<dbReference type="GO" id="GO:0016798">
    <property type="term" value="F:hydrolase activity, acting on glycosyl bonds"/>
    <property type="evidence" value="ECO:0007669"/>
    <property type="project" value="InterPro"/>
</dbReference>
<feature type="domain" description="CBM-cenC" evidence="3">
    <location>
        <begin position="381"/>
        <end position="508"/>
    </location>
</feature>
<evidence type="ECO:0000259" key="3">
    <source>
        <dbReference type="Pfam" id="PF02018"/>
    </source>
</evidence>
<dbReference type="Pfam" id="PF02018">
    <property type="entry name" value="CBM_4_9"/>
    <property type="match status" value="1"/>
</dbReference>
<feature type="chain" id="PRO_5018049092" description="CBM-cenC domain-containing protein" evidence="2">
    <location>
        <begin position="31"/>
        <end position="529"/>
    </location>
</feature>
<keyword evidence="2" id="KW-0732">Signal</keyword>
<proteinExistence type="predicted"/>
<dbReference type="Proteomes" id="UP000270856">
    <property type="component" value="Unassembled WGS sequence"/>
</dbReference>
<dbReference type="OrthoDB" id="1391842at2"/>
<dbReference type="Gene3D" id="2.60.40.3630">
    <property type="match status" value="3"/>
</dbReference>
<accession>A0A3N4NXA6</accession>
<keyword evidence="5" id="KW-1185">Reference proteome</keyword>
<dbReference type="InterPro" id="IPR008979">
    <property type="entry name" value="Galactose-bd-like_sf"/>
</dbReference>
<dbReference type="Gene3D" id="2.60.120.260">
    <property type="entry name" value="Galactose-binding domain-like"/>
    <property type="match status" value="1"/>
</dbReference>
<organism evidence="4 5">
    <name type="scientific">Aureibaculum marinum</name>
    <dbReference type="NCBI Taxonomy" id="2487930"/>
    <lineage>
        <taxon>Bacteria</taxon>
        <taxon>Pseudomonadati</taxon>
        <taxon>Bacteroidota</taxon>
        <taxon>Flavobacteriia</taxon>
        <taxon>Flavobacteriales</taxon>
        <taxon>Flavobacteriaceae</taxon>
        <taxon>Aureibaculum</taxon>
    </lineage>
</organism>
<reference evidence="4 5" key="1">
    <citation type="submission" date="2018-11" db="EMBL/GenBank/DDBJ databases">
        <title>Aureibaculum marinum gen. nov., sp. nov., a member of the family Flavobacteriaceae isolated from the Bohai Sea.</title>
        <authorList>
            <person name="Ji X."/>
        </authorList>
    </citation>
    <scope>NUCLEOTIDE SEQUENCE [LARGE SCALE GENOMIC DNA]</scope>
    <source>
        <strain evidence="4 5">BH-SD17</strain>
    </source>
</reference>
<dbReference type="AlphaFoldDB" id="A0A3N4NXA6"/>